<dbReference type="AlphaFoldDB" id="A0AA38IVX9"/>
<evidence type="ECO:0000256" key="1">
    <source>
        <dbReference type="SAM" id="Phobius"/>
    </source>
</evidence>
<feature type="transmembrane region" description="Helical" evidence="1">
    <location>
        <begin position="244"/>
        <end position="266"/>
    </location>
</feature>
<comment type="caution">
    <text evidence="2">The sequence shown here is derived from an EMBL/GenBank/DDBJ whole genome shotgun (WGS) entry which is preliminary data.</text>
</comment>
<gene>
    <name evidence="2" type="ORF">Zmor_008197</name>
</gene>
<sequence>MAIQTKSLPCMVCTMHLKYDISEYFFPFHFFCPHRSHRFSLKPCYKFWKPYLLIYAFFTLYLWYAIYSYFSYIPLTCQNLSSSCIMFVADLLFVLGTSLLGILLLLSNPKTNFLEMDSWLFVFEHLQDYDLQDMIDDQAAAKFKFLRILSSCMVVTSAITIIPLLLYAYDSLPGNFIRKTAICICYNLQSLGFTMLVQRITLIGTILRQLEKNVSPKFTKKLSVKKYQNLVGVLHTTISMLMRVTAMTLFLWALNATISLIFNIFISIKYQDFDVPNLVLLNLRTVVTFLSIFAVLDMSEVDINQKVSGIN</sequence>
<feature type="transmembrane region" description="Helical" evidence="1">
    <location>
        <begin position="278"/>
        <end position="296"/>
    </location>
</feature>
<reference evidence="2" key="1">
    <citation type="journal article" date="2023" name="G3 (Bethesda)">
        <title>Whole genome assemblies of Zophobas morio and Tenebrio molitor.</title>
        <authorList>
            <person name="Kaur S."/>
            <person name="Stinson S.A."/>
            <person name="diCenzo G.C."/>
        </authorList>
    </citation>
    <scope>NUCLEOTIDE SEQUENCE</scope>
    <source>
        <strain evidence="2">QUZm001</strain>
    </source>
</reference>
<proteinExistence type="predicted"/>
<keyword evidence="3" id="KW-1185">Reference proteome</keyword>
<evidence type="ECO:0000313" key="2">
    <source>
        <dbReference type="EMBL" id="KAJ3663990.1"/>
    </source>
</evidence>
<feature type="transmembrane region" description="Helical" evidence="1">
    <location>
        <begin position="148"/>
        <end position="168"/>
    </location>
</feature>
<name>A0AA38IVX9_9CUCU</name>
<dbReference type="Proteomes" id="UP001168821">
    <property type="component" value="Unassembled WGS sequence"/>
</dbReference>
<dbReference type="EMBL" id="JALNTZ010000002">
    <property type="protein sequence ID" value="KAJ3663990.1"/>
    <property type="molecule type" value="Genomic_DNA"/>
</dbReference>
<keyword evidence="1" id="KW-0812">Transmembrane</keyword>
<organism evidence="2 3">
    <name type="scientific">Zophobas morio</name>
    <dbReference type="NCBI Taxonomy" id="2755281"/>
    <lineage>
        <taxon>Eukaryota</taxon>
        <taxon>Metazoa</taxon>
        <taxon>Ecdysozoa</taxon>
        <taxon>Arthropoda</taxon>
        <taxon>Hexapoda</taxon>
        <taxon>Insecta</taxon>
        <taxon>Pterygota</taxon>
        <taxon>Neoptera</taxon>
        <taxon>Endopterygota</taxon>
        <taxon>Coleoptera</taxon>
        <taxon>Polyphaga</taxon>
        <taxon>Cucujiformia</taxon>
        <taxon>Tenebrionidae</taxon>
        <taxon>Zophobas</taxon>
    </lineage>
</organism>
<feature type="transmembrane region" description="Helical" evidence="1">
    <location>
        <begin position="85"/>
        <end position="106"/>
    </location>
</feature>
<keyword evidence="1" id="KW-0472">Membrane</keyword>
<evidence type="ECO:0000313" key="3">
    <source>
        <dbReference type="Proteomes" id="UP001168821"/>
    </source>
</evidence>
<accession>A0AA38IVX9</accession>
<keyword evidence="1" id="KW-1133">Transmembrane helix</keyword>
<feature type="transmembrane region" description="Helical" evidence="1">
    <location>
        <begin position="52"/>
        <end position="73"/>
    </location>
</feature>
<protein>
    <submittedName>
        <fullName evidence="2">Uncharacterized protein</fullName>
    </submittedName>
</protein>